<feature type="coiled-coil region" evidence="9">
    <location>
        <begin position="322"/>
        <end position="356"/>
    </location>
</feature>
<keyword evidence="5" id="KW-0808">Transferase</keyword>
<dbReference type="SMART" id="SM00448">
    <property type="entry name" value="REC"/>
    <property type="match status" value="2"/>
</dbReference>
<dbReference type="InterPro" id="IPR000014">
    <property type="entry name" value="PAS"/>
</dbReference>
<evidence type="ECO:0000259" key="13">
    <source>
        <dbReference type="PROSITE" id="PS50113"/>
    </source>
</evidence>
<dbReference type="Gene3D" id="3.30.450.40">
    <property type="match status" value="2"/>
</dbReference>
<keyword evidence="6" id="KW-0418">Kinase</keyword>
<dbReference type="InterPro" id="IPR013656">
    <property type="entry name" value="PAS_4"/>
</dbReference>
<keyword evidence="7" id="KW-0902">Two-component regulatory system</keyword>
<comment type="catalytic activity">
    <reaction evidence="1">
        <text>ATP + protein L-histidine = ADP + protein N-phospho-L-histidine.</text>
        <dbReference type="EC" id="2.7.13.3"/>
    </reaction>
</comment>
<sequence>MSNAKTILIVDDAESDRILFRHYIECAPNNSYRILESETLNQGLELWRSQKPDVTLIDLNLTDENWLVFLEAIREYSQSNSNSEQMLDLKLPVIVLAETEDARMAVSAMRLGAYDYLVKHDITEFSLQQSIHSLLERFALIKQLEQSHRRENLVSQIALNIRQFLDLEDICQIVVQEVSKFLKVDRAVIYKFHENMERRIIAESVVPPWLSCLNAVSETCCVQPSKEQVNAYLNGQISTNSDVRSANFSKCHVQMLEGFQVRANVVVPILLTQPLSNQISNNQANNQILWGLLIVHQCSANRDWEEEEVHLLQQVSVQLAIAIQQTEIHQNLQNLNNSLEQQVQQRTAELQSSKHKLSSIINAIPDIINLVTSDGVYLESKRPKTFHDLIPTDIDPIGKNIAEILPPESEIASNQLQAIRQAIFTRELQTIEQIYEVEDELHYEEVRVVPLHEDTAVVVIRDISDRRRAEEALRSSEEKLQKIALSSPGVIQILVQRPDGSAYFEYLSSAFEDINELKVDQTLQNPYLCFEQVHPDDIANLWEAVGLSLETLSTLQHEWRIITPSGIKWLQSNLRPERRENGDTAWYGIVSEISDHKQMEIALEKELIRNKMLWDDSFDGIVILDGLGNIIESNSSFATMIGCTLEEIASLTIYDIDVRWSKEELMRGIQEFKTGKRAMFETCYRKKDGSFCNVEVSANSVKYDDDVIQFCICRDITQRKLAEQSLRESIQREQMLNQFIQTIRSSLDLDIVFNSAINAIASLLELEQASIVKFVIEKRVWEYIASYRDQAEVFDSVGLEIPDQDNPFAEILKQKEIVQINDTDTIEDPINRELTQRNSGAWLLVPIIVNEKTWGSLSLSRYQKGSLWQDDEIVLVQTIANQLAIAIQQVSLYQQLQLELAEHQQTEIALAHAKNLAEAASKAKSEFLANMSHEIRTPMNGVLGMAQLLSVTPLREDQKNFVQIILDSGDALLTVINDILDFSKIESGNLQLEQKEFNFKDTMNSVCKLLSKQAFEKNINLQCYINSNNNAPTTVLGDSSRLRQILINLVGNAIKFTEQGYVSVSYSCKLITANIYEFRFSITDTGIGIDSDRIDKLFRPFTQADASINRQFGGTGLGLAICKRLVEFMDGTIWVESRGNVGGNPPSDWGTEYFNHNTQGSAFYFTIILPIVEESLTRKPVNELGSFLTNQKKSSFEHLPINILIVEDNIINQKIVLLMLQKLGCQAEIANNGSECVNIIYERASQTAFDFIFMDVQMPVMDGLTATKIIRQASSSETRPWIVALTADALQEDYNTCINAGMNDYISKPININQIERSLLKYVQENNVQPVI</sequence>
<dbReference type="EMBL" id="JAYGIE010000102">
    <property type="protein sequence ID" value="MEA5479904.1"/>
    <property type="molecule type" value="Genomic_DNA"/>
</dbReference>
<evidence type="ECO:0000259" key="11">
    <source>
        <dbReference type="PROSITE" id="PS50109"/>
    </source>
</evidence>
<dbReference type="PROSITE" id="PS50046">
    <property type="entry name" value="PHYTOCHROME_2"/>
    <property type="match status" value="1"/>
</dbReference>
<dbReference type="SUPFAM" id="SSF55785">
    <property type="entry name" value="PYP-like sensor domain (PAS domain)"/>
    <property type="match status" value="3"/>
</dbReference>
<dbReference type="Gene3D" id="1.10.287.130">
    <property type="match status" value="1"/>
</dbReference>
<dbReference type="SUPFAM" id="SSF55874">
    <property type="entry name" value="ATPase domain of HSP90 chaperone/DNA topoisomerase II/histidine kinase"/>
    <property type="match status" value="1"/>
</dbReference>
<dbReference type="PROSITE" id="PS50113">
    <property type="entry name" value="PAC"/>
    <property type="match status" value="1"/>
</dbReference>
<organism evidence="14 15">
    <name type="scientific">Pseudanabaena galeata UHCC 0370</name>
    <dbReference type="NCBI Taxonomy" id="3110310"/>
    <lineage>
        <taxon>Bacteria</taxon>
        <taxon>Bacillati</taxon>
        <taxon>Cyanobacteriota</taxon>
        <taxon>Cyanophyceae</taxon>
        <taxon>Pseudanabaenales</taxon>
        <taxon>Pseudanabaenaceae</taxon>
        <taxon>Pseudanabaena</taxon>
    </lineage>
</organism>
<evidence type="ECO:0000259" key="10">
    <source>
        <dbReference type="PROSITE" id="PS50046"/>
    </source>
</evidence>
<feature type="domain" description="Response regulatory" evidence="12">
    <location>
        <begin position="1202"/>
        <end position="1323"/>
    </location>
</feature>
<dbReference type="InterPro" id="IPR003661">
    <property type="entry name" value="HisK_dim/P_dom"/>
</dbReference>
<dbReference type="CDD" id="cd17546">
    <property type="entry name" value="REC_hyHK_CKI1_RcsC-like"/>
    <property type="match status" value="1"/>
</dbReference>
<name>A0ABU5TNR3_9CYAN</name>
<feature type="domain" description="Response regulatory" evidence="12">
    <location>
        <begin position="6"/>
        <end position="134"/>
    </location>
</feature>
<dbReference type="NCBIfam" id="TIGR00229">
    <property type="entry name" value="sensory_box"/>
    <property type="match status" value="1"/>
</dbReference>
<dbReference type="InterPro" id="IPR000700">
    <property type="entry name" value="PAS-assoc_C"/>
</dbReference>
<evidence type="ECO:0000256" key="3">
    <source>
        <dbReference type="ARBA" id="ARBA00012438"/>
    </source>
</evidence>
<dbReference type="Pfam" id="PF02518">
    <property type="entry name" value="HATPase_c"/>
    <property type="match status" value="1"/>
</dbReference>
<dbReference type="Gene3D" id="3.30.450.20">
    <property type="entry name" value="PAS domain"/>
    <property type="match status" value="3"/>
</dbReference>
<dbReference type="InterPro" id="IPR001610">
    <property type="entry name" value="PAC"/>
</dbReference>
<dbReference type="PANTHER" id="PTHR45339">
    <property type="entry name" value="HYBRID SIGNAL TRANSDUCTION HISTIDINE KINASE J"/>
    <property type="match status" value="1"/>
</dbReference>
<reference evidence="14 15" key="1">
    <citation type="submission" date="2023-12" db="EMBL/GenBank/DDBJ databases">
        <title>Baltic Sea Cyanobacteria.</title>
        <authorList>
            <person name="Delbaje E."/>
            <person name="Fewer D.P."/>
            <person name="Shishido T.K."/>
        </authorList>
    </citation>
    <scope>NUCLEOTIDE SEQUENCE [LARGE SCALE GENOMIC DNA]</scope>
    <source>
        <strain evidence="14 15">UHCC 0370</strain>
    </source>
</reference>
<feature type="modified residue" description="4-aspartylphosphate" evidence="8">
    <location>
        <position position="58"/>
    </location>
</feature>
<feature type="modified residue" description="4-aspartylphosphate" evidence="8">
    <location>
        <position position="1255"/>
    </location>
</feature>
<dbReference type="RefSeq" id="WP_323263038.1">
    <property type="nucleotide sequence ID" value="NZ_JAYGIE010000102.1"/>
</dbReference>
<dbReference type="Pfam" id="PF00072">
    <property type="entry name" value="Response_reg"/>
    <property type="match status" value="2"/>
</dbReference>
<evidence type="ECO:0000256" key="7">
    <source>
        <dbReference type="ARBA" id="ARBA00023012"/>
    </source>
</evidence>
<comment type="similarity">
    <text evidence="2">In the N-terminal section; belongs to the phytochrome family.</text>
</comment>
<evidence type="ECO:0000256" key="4">
    <source>
        <dbReference type="ARBA" id="ARBA00022553"/>
    </source>
</evidence>
<gene>
    <name evidence="14" type="ORF">VB774_19940</name>
</gene>
<dbReference type="SMART" id="SM00086">
    <property type="entry name" value="PAC"/>
    <property type="match status" value="2"/>
</dbReference>
<feature type="domain" description="Histidine kinase" evidence="11">
    <location>
        <begin position="930"/>
        <end position="1142"/>
    </location>
</feature>
<dbReference type="InterPro" id="IPR029016">
    <property type="entry name" value="GAF-like_dom_sf"/>
</dbReference>
<evidence type="ECO:0000313" key="15">
    <source>
        <dbReference type="Proteomes" id="UP001301388"/>
    </source>
</evidence>
<feature type="domain" description="Phytochrome chromophore attachment site" evidence="10">
    <location>
        <begin position="166"/>
        <end position="318"/>
    </location>
</feature>
<dbReference type="SMART" id="SM00388">
    <property type="entry name" value="HisKA"/>
    <property type="match status" value="1"/>
</dbReference>
<dbReference type="InterPro" id="IPR036890">
    <property type="entry name" value="HATPase_C_sf"/>
</dbReference>
<dbReference type="InterPro" id="IPR035965">
    <property type="entry name" value="PAS-like_dom_sf"/>
</dbReference>
<dbReference type="Pfam" id="PF01590">
    <property type="entry name" value="GAF"/>
    <property type="match status" value="2"/>
</dbReference>
<dbReference type="CDD" id="cd00130">
    <property type="entry name" value="PAS"/>
    <property type="match status" value="1"/>
</dbReference>
<dbReference type="InterPro" id="IPR001789">
    <property type="entry name" value="Sig_transdc_resp-reg_receiver"/>
</dbReference>
<evidence type="ECO:0000256" key="5">
    <source>
        <dbReference type="ARBA" id="ARBA00022679"/>
    </source>
</evidence>
<feature type="domain" description="PAC" evidence="13">
    <location>
        <begin position="678"/>
        <end position="728"/>
    </location>
</feature>
<dbReference type="InterPro" id="IPR004358">
    <property type="entry name" value="Sig_transdc_His_kin-like_C"/>
</dbReference>
<dbReference type="InterPro" id="IPR003594">
    <property type="entry name" value="HATPase_dom"/>
</dbReference>
<protein>
    <recommendedName>
        <fullName evidence="3">histidine kinase</fullName>
        <ecNumber evidence="3">2.7.13.3</ecNumber>
    </recommendedName>
</protein>
<evidence type="ECO:0000256" key="9">
    <source>
        <dbReference type="SAM" id="Coils"/>
    </source>
</evidence>
<proteinExistence type="inferred from homology"/>
<accession>A0ABU5TNR3</accession>
<dbReference type="SMART" id="SM00387">
    <property type="entry name" value="HATPase_c"/>
    <property type="match status" value="1"/>
</dbReference>
<dbReference type="SMART" id="SM00065">
    <property type="entry name" value="GAF"/>
    <property type="match status" value="2"/>
</dbReference>
<dbReference type="CDD" id="cd16922">
    <property type="entry name" value="HATPase_EvgS-ArcB-TorS-like"/>
    <property type="match status" value="1"/>
</dbReference>
<dbReference type="PANTHER" id="PTHR45339:SF1">
    <property type="entry name" value="HYBRID SIGNAL TRANSDUCTION HISTIDINE KINASE J"/>
    <property type="match status" value="1"/>
</dbReference>
<dbReference type="PROSITE" id="PS50109">
    <property type="entry name" value="HIS_KIN"/>
    <property type="match status" value="1"/>
</dbReference>
<dbReference type="Pfam" id="PF00512">
    <property type="entry name" value="HisKA"/>
    <property type="match status" value="1"/>
</dbReference>
<dbReference type="InterPro" id="IPR016132">
    <property type="entry name" value="Phyto_chromo_attachment"/>
</dbReference>
<evidence type="ECO:0000256" key="1">
    <source>
        <dbReference type="ARBA" id="ARBA00000085"/>
    </source>
</evidence>
<evidence type="ECO:0000259" key="12">
    <source>
        <dbReference type="PROSITE" id="PS50110"/>
    </source>
</evidence>
<evidence type="ECO:0000313" key="14">
    <source>
        <dbReference type="EMBL" id="MEA5479904.1"/>
    </source>
</evidence>
<dbReference type="SUPFAM" id="SSF52172">
    <property type="entry name" value="CheY-like"/>
    <property type="match status" value="2"/>
</dbReference>
<evidence type="ECO:0000256" key="2">
    <source>
        <dbReference type="ARBA" id="ARBA00006402"/>
    </source>
</evidence>
<keyword evidence="9" id="KW-0175">Coiled coil</keyword>
<dbReference type="Proteomes" id="UP001301388">
    <property type="component" value="Unassembled WGS sequence"/>
</dbReference>
<evidence type="ECO:0000256" key="8">
    <source>
        <dbReference type="PROSITE-ProRule" id="PRU00169"/>
    </source>
</evidence>
<dbReference type="InterPro" id="IPR005467">
    <property type="entry name" value="His_kinase_dom"/>
</dbReference>
<dbReference type="InterPro" id="IPR011006">
    <property type="entry name" value="CheY-like_superfamily"/>
</dbReference>
<dbReference type="SUPFAM" id="SSF55781">
    <property type="entry name" value="GAF domain-like"/>
    <property type="match status" value="2"/>
</dbReference>
<keyword evidence="15" id="KW-1185">Reference proteome</keyword>
<dbReference type="PROSITE" id="PS50110">
    <property type="entry name" value="RESPONSE_REGULATORY"/>
    <property type="match status" value="2"/>
</dbReference>
<dbReference type="PRINTS" id="PR00344">
    <property type="entry name" value="BCTRLSENSOR"/>
</dbReference>
<keyword evidence="4 8" id="KW-0597">Phosphoprotein</keyword>
<dbReference type="InterPro" id="IPR003018">
    <property type="entry name" value="GAF"/>
</dbReference>
<dbReference type="EC" id="2.7.13.3" evidence="3"/>
<dbReference type="CDD" id="cd00082">
    <property type="entry name" value="HisKA"/>
    <property type="match status" value="1"/>
</dbReference>
<dbReference type="Gene3D" id="3.40.50.2300">
    <property type="match status" value="2"/>
</dbReference>
<dbReference type="InterPro" id="IPR036097">
    <property type="entry name" value="HisK_dim/P_sf"/>
</dbReference>
<dbReference type="SUPFAM" id="SSF47384">
    <property type="entry name" value="Homodimeric domain of signal transducing histidine kinase"/>
    <property type="match status" value="1"/>
</dbReference>
<dbReference type="Pfam" id="PF13426">
    <property type="entry name" value="PAS_9"/>
    <property type="match status" value="1"/>
</dbReference>
<dbReference type="Gene3D" id="3.30.565.10">
    <property type="entry name" value="Histidine kinase-like ATPase, C-terminal domain"/>
    <property type="match status" value="1"/>
</dbReference>
<evidence type="ECO:0000256" key="6">
    <source>
        <dbReference type="ARBA" id="ARBA00022777"/>
    </source>
</evidence>
<dbReference type="Pfam" id="PF08448">
    <property type="entry name" value="PAS_4"/>
    <property type="match status" value="1"/>
</dbReference>
<comment type="caution">
    <text evidence="14">The sequence shown here is derived from an EMBL/GenBank/DDBJ whole genome shotgun (WGS) entry which is preliminary data.</text>
</comment>